<dbReference type="SUPFAM" id="SSF48264">
    <property type="entry name" value="Cytochrome P450"/>
    <property type="match status" value="1"/>
</dbReference>
<dbReference type="AlphaFoldDB" id="A0AAN8W785"/>
<dbReference type="InterPro" id="IPR001128">
    <property type="entry name" value="Cyt_P450"/>
</dbReference>
<protein>
    <submittedName>
        <fullName evidence="2">Cytochrome P450</fullName>
    </submittedName>
</protein>
<name>A0AAN8W785_9MAGN</name>
<sequence>MAMGTYGPHWKMLRRLYNSELFTNKRMNETASLRRTCVDNMINLVWEKAQKCVSVDVAEVVFLMAFNLQCQLVFSCDINELSHDGDKMEFFKLIQTMTGLTGAPNVSDFFPYLRRFDLQGIRRKMTKTLVSGLEIISAAVEQRIEDKKNVDWENRRKDFLDVLLDYEGRNGNDAHENLSRKDICALIMV</sequence>
<comment type="caution">
    <text evidence="2">The sequence shown here is derived from an EMBL/GenBank/DDBJ whole genome shotgun (WGS) entry which is preliminary data.</text>
</comment>
<proteinExistence type="inferred from homology"/>
<accession>A0AAN8W785</accession>
<comment type="similarity">
    <text evidence="1">Belongs to the cytochrome P450 family.</text>
</comment>
<dbReference type="Proteomes" id="UP001370490">
    <property type="component" value="Unassembled WGS sequence"/>
</dbReference>
<evidence type="ECO:0000313" key="3">
    <source>
        <dbReference type="Proteomes" id="UP001370490"/>
    </source>
</evidence>
<evidence type="ECO:0000313" key="2">
    <source>
        <dbReference type="EMBL" id="KAK6942671.1"/>
    </source>
</evidence>
<dbReference type="Gene3D" id="1.10.630.10">
    <property type="entry name" value="Cytochrome P450"/>
    <property type="match status" value="1"/>
</dbReference>
<dbReference type="GO" id="GO:0004497">
    <property type="term" value="F:monooxygenase activity"/>
    <property type="evidence" value="ECO:0007669"/>
    <property type="project" value="InterPro"/>
</dbReference>
<gene>
    <name evidence="2" type="ORF">RJ641_028048</name>
</gene>
<dbReference type="Pfam" id="PF00067">
    <property type="entry name" value="p450"/>
    <property type="match status" value="1"/>
</dbReference>
<dbReference type="PANTHER" id="PTHR47950:SF14">
    <property type="entry name" value="CYTOCHROME P450 76A2-LIKE ISOFORM X1"/>
    <property type="match status" value="1"/>
</dbReference>
<dbReference type="GO" id="GO:0005506">
    <property type="term" value="F:iron ion binding"/>
    <property type="evidence" value="ECO:0007669"/>
    <property type="project" value="InterPro"/>
</dbReference>
<dbReference type="EMBL" id="JBAMMX010000004">
    <property type="protein sequence ID" value="KAK6942671.1"/>
    <property type="molecule type" value="Genomic_DNA"/>
</dbReference>
<dbReference type="GO" id="GO:0016705">
    <property type="term" value="F:oxidoreductase activity, acting on paired donors, with incorporation or reduction of molecular oxygen"/>
    <property type="evidence" value="ECO:0007669"/>
    <property type="project" value="InterPro"/>
</dbReference>
<reference evidence="2 3" key="1">
    <citation type="submission" date="2023-12" db="EMBL/GenBank/DDBJ databases">
        <title>A high-quality genome assembly for Dillenia turbinata (Dilleniales).</title>
        <authorList>
            <person name="Chanderbali A."/>
        </authorList>
    </citation>
    <scope>NUCLEOTIDE SEQUENCE [LARGE SCALE GENOMIC DNA]</scope>
    <source>
        <strain evidence="2">LSX21</strain>
        <tissue evidence="2">Leaf</tissue>
    </source>
</reference>
<evidence type="ECO:0000256" key="1">
    <source>
        <dbReference type="ARBA" id="ARBA00010617"/>
    </source>
</evidence>
<organism evidence="2 3">
    <name type="scientific">Dillenia turbinata</name>
    <dbReference type="NCBI Taxonomy" id="194707"/>
    <lineage>
        <taxon>Eukaryota</taxon>
        <taxon>Viridiplantae</taxon>
        <taxon>Streptophyta</taxon>
        <taxon>Embryophyta</taxon>
        <taxon>Tracheophyta</taxon>
        <taxon>Spermatophyta</taxon>
        <taxon>Magnoliopsida</taxon>
        <taxon>eudicotyledons</taxon>
        <taxon>Gunneridae</taxon>
        <taxon>Pentapetalae</taxon>
        <taxon>Dilleniales</taxon>
        <taxon>Dilleniaceae</taxon>
        <taxon>Dillenia</taxon>
    </lineage>
</organism>
<dbReference type="PANTHER" id="PTHR47950">
    <property type="entry name" value="CYTOCHROME P450, FAMILY 76, SUBFAMILY C, POLYPEPTIDE 5-RELATED"/>
    <property type="match status" value="1"/>
</dbReference>
<dbReference type="GO" id="GO:0020037">
    <property type="term" value="F:heme binding"/>
    <property type="evidence" value="ECO:0007669"/>
    <property type="project" value="InterPro"/>
</dbReference>
<dbReference type="InterPro" id="IPR036396">
    <property type="entry name" value="Cyt_P450_sf"/>
</dbReference>
<keyword evidence="3" id="KW-1185">Reference proteome</keyword>